<comment type="caution">
    <text evidence="2">The sequence shown here is derived from an EMBL/GenBank/DDBJ whole genome shotgun (WGS) entry which is preliminary data.</text>
</comment>
<dbReference type="AlphaFoldDB" id="A0A0W8FG18"/>
<proteinExistence type="predicted"/>
<sequence>MMNMQTFCSSAAMQEHPLRRLSDFLVEEKRKITSGDYGSSRFVGYVLEIGYTTATIITSDAFKVLVGGIPRNSLLIMVPAEYEKYPPHFSLLRVLETADEPLKQEKQQTYFELHKKSMPELDVFTQSELQWGALKTAVLGMYYPHPDRPNAIELSGDLNNIVSAHKYLVYAPSDELLDLIINATVPQENRCSIGTLRLTECRLPLPGQTLHTVPVAISTNDFKGTRTAMFGKTRTGKSNIVKIIAESVILTTRRALTEDDPRTHTVGQVIFDINGEYANDNPQDESASLATAHADDCQVYAITPKANTPSRPLKLDFYAHPDISHRILAKFIREQDRHLPDYVSSFLSVEVPSFEDIERMEDWGDQNRARRKILMYWAILHRAGYVPNQNIIRQRGGVNPRFAQQTRSAVYQWADESMPQSINSLEELAHELELFAQRDRGDKLQSTSGGNLFDPDDEALLGFLAPRSSSASGPRKLQRYRIYHDPNAANFVTEIVVLVDQGQTVILDLSNAHPEVMNYFSRWLSEEIFAHQVDLFSSNRLNDHYIQLYFEEAHNLFPADEQKIVDIYSRIAKEGAKYHLGMVYSTQSPSTISRDLLAQTENFFVTHISSRPEVTKLANLNVAYEDLIEDILQTKTQGYVRMLTRSHRFVIPVQANKFTPQPSSRRCA</sequence>
<organism evidence="2">
    <name type="scientific">hydrocarbon metagenome</name>
    <dbReference type="NCBI Taxonomy" id="938273"/>
    <lineage>
        <taxon>unclassified sequences</taxon>
        <taxon>metagenomes</taxon>
        <taxon>ecological metagenomes</taxon>
    </lineage>
</organism>
<protein>
    <recommendedName>
        <fullName evidence="1">Helicase HerA central domain-containing protein</fullName>
    </recommendedName>
</protein>
<dbReference type="EMBL" id="LNQE01001254">
    <property type="protein sequence ID" value="KUG19819.1"/>
    <property type="molecule type" value="Genomic_DNA"/>
</dbReference>
<dbReference type="InterPro" id="IPR008571">
    <property type="entry name" value="HerA-like"/>
</dbReference>
<name>A0A0W8FG18_9ZZZZ</name>
<dbReference type="PANTHER" id="PTHR42957:SF1">
    <property type="entry name" value="HELICASE MJ1565-RELATED"/>
    <property type="match status" value="1"/>
</dbReference>
<dbReference type="InterPro" id="IPR027417">
    <property type="entry name" value="P-loop_NTPase"/>
</dbReference>
<feature type="domain" description="Helicase HerA central" evidence="1">
    <location>
        <begin position="212"/>
        <end position="316"/>
    </location>
</feature>
<gene>
    <name evidence="2" type="ORF">ASZ90_010453</name>
</gene>
<dbReference type="PANTHER" id="PTHR42957">
    <property type="entry name" value="HELICASE MJ1565-RELATED"/>
    <property type="match status" value="1"/>
</dbReference>
<evidence type="ECO:0000259" key="1">
    <source>
        <dbReference type="Pfam" id="PF01935"/>
    </source>
</evidence>
<dbReference type="SUPFAM" id="SSF52540">
    <property type="entry name" value="P-loop containing nucleoside triphosphate hydrolases"/>
    <property type="match status" value="1"/>
</dbReference>
<reference evidence="2" key="1">
    <citation type="journal article" date="2015" name="Proc. Natl. Acad. Sci. U.S.A.">
        <title>Networks of energetic and metabolic interactions define dynamics in microbial communities.</title>
        <authorList>
            <person name="Embree M."/>
            <person name="Liu J.K."/>
            <person name="Al-Bassam M.M."/>
            <person name="Zengler K."/>
        </authorList>
    </citation>
    <scope>NUCLEOTIDE SEQUENCE</scope>
</reference>
<dbReference type="Pfam" id="PF01935">
    <property type="entry name" value="DUF87"/>
    <property type="match status" value="1"/>
</dbReference>
<accession>A0A0W8FG18</accession>
<dbReference type="Gene3D" id="3.40.50.300">
    <property type="entry name" value="P-loop containing nucleotide triphosphate hydrolases"/>
    <property type="match status" value="2"/>
</dbReference>
<dbReference type="InterPro" id="IPR002789">
    <property type="entry name" value="HerA_central"/>
</dbReference>
<evidence type="ECO:0000313" key="2">
    <source>
        <dbReference type="EMBL" id="KUG19819.1"/>
    </source>
</evidence>